<dbReference type="KEGG" id="agv:OJF2_37480"/>
<proteinExistence type="predicted"/>
<name>A0A5B9W593_9BACT</name>
<keyword evidence="2" id="KW-1185">Reference proteome</keyword>
<reference evidence="1 2" key="1">
    <citation type="submission" date="2019-08" db="EMBL/GenBank/DDBJ databases">
        <title>Deep-cultivation of Planctomycetes and their phenomic and genomic characterization uncovers novel biology.</title>
        <authorList>
            <person name="Wiegand S."/>
            <person name="Jogler M."/>
            <person name="Boedeker C."/>
            <person name="Pinto D."/>
            <person name="Vollmers J."/>
            <person name="Rivas-Marin E."/>
            <person name="Kohn T."/>
            <person name="Peeters S.H."/>
            <person name="Heuer A."/>
            <person name="Rast P."/>
            <person name="Oberbeckmann S."/>
            <person name="Bunk B."/>
            <person name="Jeske O."/>
            <person name="Meyerdierks A."/>
            <person name="Storesund J.E."/>
            <person name="Kallscheuer N."/>
            <person name="Luecker S."/>
            <person name="Lage O.M."/>
            <person name="Pohl T."/>
            <person name="Merkel B.J."/>
            <person name="Hornburger P."/>
            <person name="Mueller R.-W."/>
            <person name="Bruemmer F."/>
            <person name="Labrenz M."/>
            <person name="Spormann A.M."/>
            <person name="Op den Camp H."/>
            <person name="Overmann J."/>
            <person name="Amann R."/>
            <person name="Jetten M.S.M."/>
            <person name="Mascher T."/>
            <person name="Medema M.H."/>
            <person name="Devos D.P."/>
            <person name="Kaster A.-K."/>
            <person name="Ovreas L."/>
            <person name="Rohde M."/>
            <person name="Galperin M.Y."/>
            <person name="Jogler C."/>
        </authorList>
    </citation>
    <scope>NUCLEOTIDE SEQUENCE [LARGE SCALE GENOMIC DNA]</scope>
    <source>
        <strain evidence="1 2">OJF2</strain>
    </source>
</reference>
<dbReference type="RefSeq" id="WP_148595030.1">
    <property type="nucleotide sequence ID" value="NZ_CP042997.1"/>
</dbReference>
<accession>A0A5B9W593</accession>
<dbReference type="OrthoDB" id="9798990at2"/>
<protein>
    <recommendedName>
        <fullName evidence="3">PIN domain-containing protein</fullName>
    </recommendedName>
</protein>
<dbReference type="AlphaFoldDB" id="A0A5B9W593"/>
<gene>
    <name evidence="1" type="ORF">OJF2_37480</name>
</gene>
<sequence>MRLLLDTHTFLWFLLGDLRLSAAARVVIEDPSNDIEISPARTDRAGARCVRPIR</sequence>
<organism evidence="1 2">
    <name type="scientific">Aquisphaera giovannonii</name>
    <dbReference type="NCBI Taxonomy" id="406548"/>
    <lineage>
        <taxon>Bacteria</taxon>
        <taxon>Pseudomonadati</taxon>
        <taxon>Planctomycetota</taxon>
        <taxon>Planctomycetia</taxon>
        <taxon>Isosphaerales</taxon>
        <taxon>Isosphaeraceae</taxon>
        <taxon>Aquisphaera</taxon>
    </lineage>
</organism>
<evidence type="ECO:0008006" key="3">
    <source>
        <dbReference type="Google" id="ProtNLM"/>
    </source>
</evidence>
<dbReference type="EMBL" id="CP042997">
    <property type="protein sequence ID" value="QEH35201.1"/>
    <property type="molecule type" value="Genomic_DNA"/>
</dbReference>
<evidence type="ECO:0000313" key="1">
    <source>
        <dbReference type="EMBL" id="QEH35201.1"/>
    </source>
</evidence>
<dbReference type="Proteomes" id="UP000324233">
    <property type="component" value="Chromosome"/>
</dbReference>
<evidence type="ECO:0000313" key="2">
    <source>
        <dbReference type="Proteomes" id="UP000324233"/>
    </source>
</evidence>